<evidence type="ECO:0000256" key="10">
    <source>
        <dbReference type="RuleBase" id="RU367011"/>
    </source>
</evidence>
<dbReference type="InterPro" id="IPR001148">
    <property type="entry name" value="CA_dom"/>
</dbReference>
<dbReference type="InterPro" id="IPR041891">
    <property type="entry name" value="Alpha_CA_prokaryot-like"/>
</dbReference>
<dbReference type="Pfam" id="PF00194">
    <property type="entry name" value="Carb_anhydrase"/>
    <property type="match status" value="1"/>
</dbReference>
<dbReference type="InterPro" id="IPR018338">
    <property type="entry name" value="Carbonic_anhydrase_a-class_CS"/>
</dbReference>
<keyword evidence="7 10" id="KW-0862">Zinc</keyword>
<evidence type="ECO:0000256" key="6">
    <source>
        <dbReference type="ARBA" id="ARBA00022723"/>
    </source>
</evidence>
<evidence type="ECO:0000256" key="3">
    <source>
        <dbReference type="ARBA" id="ARBA00004470"/>
    </source>
</evidence>
<comment type="similarity">
    <text evidence="10">Belongs to the alpha-carbonic anhydrase family.</text>
</comment>
<feature type="domain" description="Alpha-carbonic anhydrase" evidence="11">
    <location>
        <begin position="20"/>
        <end position="253"/>
    </location>
</feature>
<evidence type="ECO:0000256" key="8">
    <source>
        <dbReference type="ARBA" id="ARBA00023239"/>
    </source>
</evidence>
<organism evidence="12 13">
    <name type="scientific">Citrullus colocynthis</name>
    <name type="common">colocynth</name>
    <dbReference type="NCBI Taxonomy" id="252529"/>
    <lineage>
        <taxon>Eukaryota</taxon>
        <taxon>Viridiplantae</taxon>
        <taxon>Streptophyta</taxon>
        <taxon>Embryophyta</taxon>
        <taxon>Tracheophyta</taxon>
        <taxon>Spermatophyta</taxon>
        <taxon>Magnoliopsida</taxon>
        <taxon>eudicotyledons</taxon>
        <taxon>Gunneridae</taxon>
        <taxon>Pentapetalae</taxon>
        <taxon>rosids</taxon>
        <taxon>fabids</taxon>
        <taxon>Cucurbitales</taxon>
        <taxon>Cucurbitaceae</taxon>
        <taxon>Benincaseae</taxon>
        <taxon>Citrullus</taxon>
    </lineage>
</organism>
<dbReference type="EC" id="4.2.1.1" evidence="5 10"/>
<gene>
    <name evidence="12" type="ORF">CITCOLO1_LOCUS19527</name>
</gene>
<evidence type="ECO:0000313" key="13">
    <source>
        <dbReference type="Proteomes" id="UP001642487"/>
    </source>
</evidence>
<dbReference type="PROSITE" id="PS00162">
    <property type="entry name" value="ALPHA_CA_1"/>
    <property type="match status" value="1"/>
</dbReference>
<proteinExistence type="inferred from homology"/>
<dbReference type="PANTHER" id="PTHR18952:SF208">
    <property type="entry name" value="CARBONIC ANHYDRASE XA-RELATED"/>
    <property type="match status" value="1"/>
</dbReference>
<evidence type="ECO:0000256" key="7">
    <source>
        <dbReference type="ARBA" id="ARBA00022833"/>
    </source>
</evidence>
<name>A0ABP0Z5M1_9ROSI</name>
<evidence type="ECO:0000256" key="2">
    <source>
        <dbReference type="ARBA" id="ARBA00002904"/>
    </source>
</evidence>
<accession>A0ABP0Z5M1</accession>
<dbReference type="CDD" id="cd03124">
    <property type="entry name" value="alpha_CA_prokaryotic_like"/>
    <property type="match status" value="1"/>
</dbReference>
<evidence type="ECO:0000256" key="4">
    <source>
        <dbReference type="ARBA" id="ARBA00006365"/>
    </source>
</evidence>
<dbReference type="SMART" id="SM01057">
    <property type="entry name" value="Carb_anhydrase"/>
    <property type="match status" value="1"/>
</dbReference>
<comment type="subcellular location">
    <subcellularLocation>
        <location evidence="3">Plastid</location>
        <location evidence="3">Chloroplast stroma</location>
    </subcellularLocation>
</comment>
<evidence type="ECO:0000256" key="9">
    <source>
        <dbReference type="ARBA" id="ARBA00048348"/>
    </source>
</evidence>
<dbReference type="PANTHER" id="PTHR18952">
    <property type="entry name" value="CARBONIC ANHYDRASE"/>
    <property type="match status" value="1"/>
</dbReference>
<comment type="catalytic activity">
    <reaction evidence="9 10">
        <text>hydrogencarbonate + H(+) = CO2 + H2O</text>
        <dbReference type="Rhea" id="RHEA:10748"/>
        <dbReference type="ChEBI" id="CHEBI:15377"/>
        <dbReference type="ChEBI" id="CHEBI:15378"/>
        <dbReference type="ChEBI" id="CHEBI:16526"/>
        <dbReference type="ChEBI" id="CHEBI:17544"/>
        <dbReference type="EC" id="4.2.1.1"/>
    </reaction>
</comment>
<reference evidence="12 13" key="1">
    <citation type="submission" date="2024-03" db="EMBL/GenBank/DDBJ databases">
        <authorList>
            <person name="Gkanogiannis A."/>
            <person name="Becerra Lopez-Lavalle L."/>
        </authorList>
    </citation>
    <scope>NUCLEOTIDE SEQUENCE [LARGE SCALE GENOMIC DNA]</scope>
</reference>
<evidence type="ECO:0000313" key="12">
    <source>
        <dbReference type="EMBL" id="CAK9327158.1"/>
    </source>
</evidence>
<dbReference type="PROSITE" id="PS51144">
    <property type="entry name" value="ALPHA_CA_2"/>
    <property type="match status" value="1"/>
</dbReference>
<comment type="function">
    <text evidence="2 10">Reversible hydration of carbon dioxide.</text>
</comment>
<protein>
    <recommendedName>
        <fullName evidence="5 10">Carbonic anhydrase</fullName>
        <ecNumber evidence="5 10">4.2.1.1</ecNumber>
    </recommendedName>
</protein>
<keyword evidence="13" id="KW-1185">Reference proteome</keyword>
<dbReference type="InterPro" id="IPR036398">
    <property type="entry name" value="CA_dom_sf"/>
</dbReference>
<keyword evidence="6 10" id="KW-0479">Metal-binding</keyword>
<evidence type="ECO:0000256" key="1">
    <source>
        <dbReference type="ARBA" id="ARBA00001947"/>
    </source>
</evidence>
<keyword evidence="8 10" id="KW-0456">Lyase</keyword>
<comment type="similarity">
    <text evidence="4">Belongs to the alpha-class carbonic anhydrase family.</text>
</comment>
<dbReference type="InterPro" id="IPR023561">
    <property type="entry name" value="Carbonic_anhydrase_a-class"/>
</dbReference>
<dbReference type="SUPFAM" id="SSF51069">
    <property type="entry name" value="Carbonic anhydrase"/>
    <property type="match status" value="1"/>
</dbReference>
<comment type="cofactor">
    <cofactor evidence="1 10">
        <name>Zn(2+)</name>
        <dbReference type="ChEBI" id="CHEBI:29105"/>
    </cofactor>
</comment>
<evidence type="ECO:0000256" key="5">
    <source>
        <dbReference type="ARBA" id="ARBA00012925"/>
    </source>
</evidence>
<dbReference type="EMBL" id="OZ021742">
    <property type="protein sequence ID" value="CAK9327158.1"/>
    <property type="molecule type" value="Genomic_DNA"/>
</dbReference>
<evidence type="ECO:0000259" key="11">
    <source>
        <dbReference type="PROSITE" id="PS51144"/>
    </source>
</evidence>
<sequence>MPLYFCFSRPAISQEVDDESEFNYEEHGKKGPANWGDLKQEWHQCKIGLMQSPIDLLHERVQIVPKFVDFKIDYKPTNATLKNRGHDIMIKWSDKAGYIEINGTQYFLKQCHWHSPSEHTINGRKFALEAHLVHQSQDGNVAAIGILYRIGQPDYFLSTIKEHLEEISNTNKSKVVNEIHPSLLKMRSSLYYRYIGSHTIPPCSQNVIWTIVKKVRSVAPYQVDLLRVAVHDDSNSNARPLQPLNNRMIQLQFRSQCIEMEH</sequence>
<dbReference type="Gene3D" id="3.10.200.10">
    <property type="entry name" value="Alpha carbonic anhydrase"/>
    <property type="match status" value="1"/>
</dbReference>
<dbReference type="Proteomes" id="UP001642487">
    <property type="component" value="Chromosome 8"/>
</dbReference>